<comment type="caution">
    <text evidence="1">The sequence shown here is derived from an EMBL/GenBank/DDBJ whole genome shotgun (WGS) entry which is preliminary data.</text>
</comment>
<evidence type="ECO:0000313" key="2">
    <source>
        <dbReference type="Proteomes" id="UP000777438"/>
    </source>
</evidence>
<name>A0A9P8W6C4_9HYPO</name>
<gene>
    <name evidence="1" type="ORF">B0T10DRAFT_320065</name>
</gene>
<dbReference type="EMBL" id="JAGPYM010000009">
    <property type="protein sequence ID" value="KAH6890465.1"/>
    <property type="molecule type" value="Genomic_DNA"/>
</dbReference>
<keyword evidence="2" id="KW-1185">Reference proteome</keyword>
<protein>
    <submittedName>
        <fullName evidence="1">Uncharacterized protein</fullName>
    </submittedName>
</protein>
<sequence length="228" mass="25072">MDRGHNASTGLEVYHLSSLGGLGASHNVCCVLRILFDGRPGTDGQMGEWHWGRGRVMKLSIIPLFLFTCWRRQSEGQVRSSGIAELADTKDEILLGFSVKVWCKARRAVSGFRFVCGRLVLMPTVLPALGGPGRGDDGGNAGPEWCFLVSDRGHGYGQLRRGVRRTGRGIPGYGCTTPFFIPLRDYQVSIDRRTGHAGGGDVSRGYHYEWMEFQGGQHREKGKKGVDC</sequence>
<evidence type="ECO:0000313" key="1">
    <source>
        <dbReference type="EMBL" id="KAH6890465.1"/>
    </source>
</evidence>
<accession>A0A9P8W6C4</accession>
<dbReference type="Proteomes" id="UP000777438">
    <property type="component" value="Unassembled WGS sequence"/>
</dbReference>
<dbReference type="AlphaFoldDB" id="A0A9P8W6C4"/>
<proteinExistence type="predicted"/>
<organism evidence="1 2">
    <name type="scientific">Thelonectria olida</name>
    <dbReference type="NCBI Taxonomy" id="1576542"/>
    <lineage>
        <taxon>Eukaryota</taxon>
        <taxon>Fungi</taxon>
        <taxon>Dikarya</taxon>
        <taxon>Ascomycota</taxon>
        <taxon>Pezizomycotina</taxon>
        <taxon>Sordariomycetes</taxon>
        <taxon>Hypocreomycetidae</taxon>
        <taxon>Hypocreales</taxon>
        <taxon>Nectriaceae</taxon>
        <taxon>Thelonectria</taxon>
    </lineage>
</organism>
<reference evidence="1 2" key="1">
    <citation type="journal article" date="2021" name="Nat. Commun.">
        <title>Genetic determinants of endophytism in the Arabidopsis root mycobiome.</title>
        <authorList>
            <person name="Mesny F."/>
            <person name="Miyauchi S."/>
            <person name="Thiergart T."/>
            <person name="Pickel B."/>
            <person name="Atanasova L."/>
            <person name="Karlsson M."/>
            <person name="Huettel B."/>
            <person name="Barry K.W."/>
            <person name="Haridas S."/>
            <person name="Chen C."/>
            <person name="Bauer D."/>
            <person name="Andreopoulos W."/>
            <person name="Pangilinan J."/>
            <person name="LaButti K."/>
            <person name="Riley R."/>
            <person name="Lipzen A."/>
            <person name="Clum A."/>
            <person name="Drula E."/>
            <person name="Henrissat B."/>
            <person name="Kohler A."/>
            <person name="Grigoriev I.V."/>
            <person name="Martin F.M."/>
            <person name="Hacquard S."/>
        </authorList>
    </citation>
    <scope>NUCLEOTIDE SEQUENCE [LARGE SCALE GENOMIC DNA]</scope>
    <source>
        <strain evidence="1 2">MPI-CAGE-CH-0241</strain>
    </source>
</reference>